<keyword evidence="3" id="KW-1185">Reference proteome</keyword>
<sequence>MAEMVKNSQLDVKTLGRFVKSNRIEPNWMQMQLPAGRNMAQCMQAADSLDLHQRGKKRKESYKELDSQSSKDVPSSSSQELPPLPRAASKHVPILPRPSVTPSEQPSSSQAQAARLPPKKKGRPAYAGRAVSGPRPFCPRPIAPKPTAEPEPGRPRPLLRPIAPAPRPILPRITHPVLDQEPPPLPSRFPSPVQQQVQRPAQQLAQQPFLQPIQQLAQQPTARPVARSQYTSTSGLNPSALRRKKRRQRLGIKNGLSGPLLKRAADCSPLRSESPDGIKREPLEDTSPGLLPHLEDESRTATKTSTSPKT</sequence>
<dbReference type="AlphaFoldDB" id="A0A8H4P682"/>
<feature type="compositionally biased region" description="Low complexity" evidence="1">
    <location>
        <begin position="102"/>
        <end position="116"/>
    </location>
</feature>
<reference evidence="2 3" key="1">
    <citation type="submission" date="2020-01" db="EMBL/GenBank/DDBJ databases">
        <title>Identification and distribution of gene clusters putatively required for synthesis of sphingolipid metabolism inhibitors in phylogenetically diverse species of the filamentous fungus Fusarium.</title>
        <authorList>
            <person name="Kim H.-S."/>
            <person name="Busman M."/>
            <person name="Brown D.W."/>
            <person name="Divon H."/>
            <person name="Uhlig S."/>
            <person name="Proctor R.H."/>
        </authorList>
    </citation>
    <scope>NUCLEOTIDE SEQUENCE [LARGE SCALE GENOMIC DNA]</scope>
    <source>
        <strain evidence="2 3">NRRL 20459</strain>
    </source>
</reference>
<evidence type="ECO:0000313" key="3">
    <source>
        <dbReference type="Proteomes" id="UP000554235"/>
    </source>
</evidence>
<evidence type="ECO:0000313" key="2">
    <source>
        <dbReference type="EMBL" id="KAF4460725.1"/>
    </source>
</evidence>
<feature type="compositionally biased region" description="Pro residues" evidence="1">
    <location>
        <begin position="136"/>
        <end position="149"/>
    </location>
</feature>
<feature type="compositionally biased region" description="Low complexity" evidence="1">
    <location>
        <begin position="67"/>
        <end position="81"/>
    </location>
</feature>
<feature type="region of interest" description="Disordered" evidence="1">
    <location>
        <begin position="46"/>
        <end position="310"/>
    </location>
</feature>
<feature type="compositionally biased region" description="Polar residues" evidence="1">
    <location>
        <begin position="228"/>
        <end position="237"/>
    </location>
</feature>
<accession>A0A8H4P682</accession>
<feature type="compositionally biased region" description="Polar residues" evidence="1">
    <location>
        <begin position="301"/>
        <end position="310"/>
    </location>
</feature>
<organism evidence="2 3">
    <name type="scientific">Fusarium albosuccineum</name>
    <dbReference type="NCBI Taxonomy" id="1237068"/>
    <lineage>
        <taxon>Eukaryota</taxon>
        <taxon>Fungi</taxon>
        <taxon>Dikarya</taxon>
        <taxon>Ascomycota</taxon>
        <taxon>Pezizomycotina</taxon>
        <taxon>Sordariomycetes</taxon>
        <taxon>Hypocreomycetidae</taxon>
        <taxon>Hypocreales</taxon>
        <taxon>Nectriaceae</taxon>
        <taxon>Fusarium</taxon>
        <taxon>Fusarium decemcellulare species complex</taxon>
    </lineage>
</organism>
<dbReference type="EMBL" id="JAADYS010001870">
    <property type="protein sequence ID" value="KAF4460725.1"/>
    <property type="molecule type" value="Genomic_DNA"/>
</dbReference>
<feature type="compositionally biased region" description="Basic residues" evidence="1">
    <location>
        <begin position="241"/>
        <end position="250"/>
    </location>
</feature>
<proteinExistence type="predicted"/>
<evidence type="ECO:0000256" key="1">
    <source>
        <dbReference type="SAM" id="MobiDB-lite"/>
    </source>
</evidence>
<comment type="caution">
    <text evidence="2">The sequence shown here is derived from an EMBL/GenBank/DDBJ whole genome shotgun (WGS) entry which is preliminary data.</text>
</comment>
<name>A0A8H4P682_9HYPO</name>
<feature type="compositionally biased region" description="Basic and acidic residues" evidence="1">
    <location>
        <begin position="273"/>
        <end position="283"/>
    </location>
</feature>
<dbReference type="OrthoDB" id="5371646at2759"/>
<protein>
    <submittedName>
        <fullName evidence="2">Uncharacterized protein</fullName>
    </submittedName>
</protein>
<feature type="compositionally biased region" description="Low complexity" evidence="1">
    <location>
        <begin position="190"/>
        <end position="220"/>
    </location>
</feature>
<dbReference type="Proteomes" id="UP000554235">
    <property type="component" value="Unassembled WGS sequence"/>
</dbReference>
<gene>
    <name evidence="2" type="ORF">FALBO_12479</name>
</gene>